<evidence type="ECO:0000313" key="2">
    <source>
        <dbReference type="EMBL" id="WPU93602.1"/>
    </source>
</evidence>
<organism evidence="2 3">
    <name type="scientific">Mucilaginibacter sabulilitoris</name>
    <dbReference type="NCBI Taxonomy" id="1173583"/>
    <lineage>
        <taxon>Bacteria</taxon>
        <taxon>Pseudomonadati</taxon>
        <taxon>Bacteroidota</taxon>
        <taxon>Sphingobacteriia</taxon>
        <taxon>Sphingobacteriales</taxon>
        <taxon>Sphingobacteriaceae</taxon>
        <taxon>Mucilaginibacter</taxon>
    </lineage>
</organism>
<dbReference type="InterPro" id="IPR050312">
    <property type="entry name" value="IolE/XylAMocC-like"/>
</dbReference>
<dbReference type="RefSeq" id="WP_321562736.1">
    <property type="nucleotide sequence ID" value="NZ_CP139558.1"/>
</dbReference>
<proteinExistence type="predicted"/>
<dbReference type="Pfam" id="PF01261">
    <property type="entry name" value="AP_endonuc_2"/>
    <property type="match status" value="1"/>
</dbReference>
<accession>A0ABZ0TKB3</accession>
<dbReference type="InterPro" id="IPR036237">
    <property type="entry name" value="Xyl_isomerase-like_sf"/>
</dbReference>
<dbReference type="Proteomes" id="UP001324380">
    <property type="component" value="Chromosome"/>
</dbReference>
<dbReference type="InterPro" id="IPR013022">
    <property type="entry name" value="Xyl_isomerase-like_TIM-brl"/>
</dbReference>
<sequence length="271" mass="30718">MILGISSFTYGWAINYHIAEAKNPALEQFLIDRTLAFGLSCLQIGDNLPVHTFDRERLYRLKNRITESGIRLEIGARELTDEHLEKYIQLADYLDVRLLRFVIDGAGFEPAAETIVKTIKKFLPRLKQKGIILGIENHDRFKSKELAGIMELIGDEHVGICLDCVNSIGAGEGLEYVAHILSPYTVNLHIKDFTVNRLSHQMGFSVEGCPAGQGLTDIDLLMEKVGRYGRCESAVLEQWLVPENVKETTVSKEEQWAKQSIDYLKQTNYFK</sequence>
<feature type="domain" description="Xylose isomerase-like TIM barrel" evidence="1">
    <location>
        <begin position="82"/>
        <end position="266"/>
    </location>
</feature>
<dbReference type="SUPFAM" id="SSF51658">
    <property type="entry name" value="Xylose isomerase-like"/>
    <property type="match status" value="1"/>
</dbReference>
<keyword evidence="3" id="KW-1185">Reference proteome</keyword>
<evidence type="ECO:0000259" key="1">
    <source>
        <dbReference type="Pfam" id="PF01261"/>
    </source>
</evidence>
<protein>
    <submittedName>
        <fullName evidence="2">TIM barrel protein</fullName>
    </submittedName>
</protein>
<evidence type="ECO:0000313" key="3">
    <source>
        <dbReference type="Proteomes" id="UP001324380"/>
    </source>
</evidence>
<reference evidence="2 3" key="1">
    <citation type="submission" date="2023-11" db="EMBL/GenBank/DDBJ databases">
        <title>Analysis of the Genomes of Mucilaginibacter gossypii cycad 4 and M. sabulilitoris SNA2: microbes with the potential for plant growth promotion.</title>
        <authorList>
            <person name="Hirsch A.M."/>
            <person name="Humm E."/>
            <person name="Rubbi M."/>
            <person name="Del Vecchio G."/>
            <person name="Ha S.M."/>
            <person name="Pellegrini M."/>
            <person name="Gunsalus R.P."/>
        </authorList>
    </citation>
    <scope>NUCLEOTIDE SEQUENCE [LARGE SCALE GENOMIC DNA]</scope>
    <source>
        <strain evidence="2 3">SNA2</strain>
    </source>
</reference>
<dbReference type="Gene3D" id="3.20.20.150">
    <property type="entry name" value="Divalent-metal-dependent TIM barrel enzymes"/>
    <property type="match status" value="1"/>
</dbReference>
<dbReference type="EMBL" id="CP139558">
    <property type="protein sequence ID" value="WPU93602.1"/>
    <property type="molecule type" value="Genomic_DNA"/>
</dbReference>
<name>A0ABZ0TKB3_9SPHI</name>
<dbReference type="PANTHER" id="PTHR12110:SF52">
    <property type="entry name" value="XYLOSE ISOMERASE"/>
    <property type="match status" value="1"/>
</dbReference>
<dbReference type="PANTHER" id="PTHR12110">
    <property type="entry name" value="HYDROXYPYRUVATE ISOMERASE"/>
    <property type="match status" value="1"/>
</dbReference>
<gene>
    <name evidence="2" type="ORF">SNE25_30245</name>
</gene>